<evidence type="ECO:0000313" key="2">
    <source>
        <dbReference type="EMBL" id="TKC89384.1"/>
    </source>
</evidence>
<keyword evidence="1" id="KW-0472">Membrane</keyword>
<evidence type="ECO:0000313" key="3">
    <source>
        <dbReference type="Proteomes" id="UP000305539"/>
    </source>
</evidence>
<organism evidence="2 3">
    <name type="scientific">Trinickia terrae</name>
    <dbReference type="NCBI Taxonomy" id="2571161"/>
    <lineage>
        <taxon>Bacteria</taxon>
        <taxon>Pseudomonadati</taxon>
        <taxon>Pseudomonadota</taxon>
        <taxon>Betaproteobacteria</taxon>
        <taxon>Burkholderiales</taxon>
        <taxon>Burkholderiaceae</taxon>
        <taxon>Trinickia</taxon>
    </lineage>
</organism>
<comment type="caution">
    <text evidence="2">The sequence shown here is derived from an EMBL/GenBank/DDBJ whole genome shotgun (WGS) entry which is preliminary data.</text>
</comment>
<feature type="transmembrane region" description="Helical" evidence="1">
    <location>
        <begin position="57"/>
        <end position="75"/>
    </location>
</feature>
<accession>A0A4U1I7J4</accession>
<evidence type="ECO:0000256" key="1">
    <source>
        <dbReference type="SAM" id="Phobius"/>
    </source>
</evidence>
<dbReference type="Proteomes" id="UP000305539">
    <property type="component" value="Unassembled WGS sequence"/>
</dbReference>
<dbReference type="RefSeq" id="WP_136894091.1">
    <property type="nucleotide sequence ID" value="NZ_SWJE01000005.1"/>
</dbReference>
<protein>
    <recommendedName>
        <fullName evidence="4">Phage holin family protein</fullName>
    </recommendedName>
</protein>
<evidence type="ECO:0008006" key="4">
    <source>
        <dbReference type="Google" id="ProtNLM"/>
    </source>
</evidence>
<keyword evidence="1" id="KW-0812">Transmembrane</keyword>
<proteinExistence type="predicted"/>
<feature type="transmembrane region" description="Helical" evidence="1">
    <location>
        <begin position="20"/>
        <end position="45"/>
    </location>
</feature>
<dbReference type="Pfam" id="PF16931">
    <property type="entry name" value="Phage_holin_8"/>
    <property type="match status" value="1"/>
</dbReference>
<dbReference type="AlphaFoldDB" id="A0A4U1I7J4"/>
<name>A0A4U1I7J4_9BURK</name>
<dbReference type="OrthoDB" id="9130300at2"/>
<keyword evidence="3" id="KW-1185">Reference proteome</keyword>
<sequence>MPIAPDSSIQDAGTGPAHDITFITLHMPADVAIALGVACGALVYLTRSHEPTRWRKCVYFVVSLVGGYFLAKWIVSRYPHVDSWFAGFAASAALVSFAVLALDWGERHVGPALDLLYAWLVDKLPKG</sequence>
<dbReference type="EMBL" id="SWJE01000005">
    <property type="protein sequence ID" value="TKC89384.1"/>
    <property type="molecule type" value="Genomic_DNA"/>
</dbReference>
<feature type="transmembrane region" description="Helical" evidence="1">
    <location>
        <begin position="81"/>
        <end position="102"/>
    </location>
</feature>
<keyword evidence="1" id="KW-1133">Transmembrane helix</keyword>
<dbReference type="InterPro" id="IPR032637">
    <property type="entry name" value="Phage_holin-like"/>
</dbReference>
<reference evidence="2 3" key="1">
    <citation type="submission" date="2019-04" db="EMBL/GenBank/DDBJ databases">
        <title>Trinickia sp. 7GSK02, isolated from subtropical forest soil.</title>
        <authorList>
            <person name="Gao Z.-H."/>
            <person name="Qiu L.-H."/>
        </authorList>
    </citation>
    <scope>NUCLEOTIDE SEQUENCE [LARGE SCALE GENOMIC DNA]</scope>
    <source>
        <strain evidence="2 3">7GSK02</strain>
    </source>
</reference>
<gene>
    <name evidence="2" type="ORF">FAZ69_10590</name>
</gene>